<protein>
    <submittedName>
        <fullName evidence="8">Transcriptional repressor</fullName>
    </submittedName>
</protein>
<dbReference type="Gene3D" id="1.10.10.10">
    <property type="entry name" value="Winged helix-like DNA-binding domain superfamily/Winged helix DNA-binding domain"/>
    <property type="match status" value="1"/>
</dbReference>
<dbReference type="GO" id="GO:0045892">
    <property type="term" value="P:negative regulation of DNA-templated transcription"/>
    <property type="evidence" value="ECO:0007669"/>
    <property type="project" value="TreeGrafter"/>
</dbReference>
<dbReference type="SUPFAM" id="SSF46785">
    <property type="entry name" value="Winged helix' DNA-binding domain"/>
    <property type="match status" value="1"/>
</dbReference>
<dbReference type="EMBL" id="CP034562">
    <property type="protein sequence ID" value="AZQ63298.1"/>
    <property type="molecule type" value="Genomic_DNA"/>
</dbReference>
<dbReference type="PANTHER" id="PTHR33202">
    <property type="entry name" value="ZINC UPTAKE REGULATION PROTEIN"/>
    <property type="match status" value="1"/>
</dbReference>
<sequence length="142" mass="16349">MNDKLSIPEYLIKHGVRKTSFRIELLEIFRNNRRGLSHRDIKSQVKSSTDKVTIYRALDTFLDKGIIHKVPDANNVSRYALTKTSCNHKDHNHAHFICKKCEGTFCLNEFELPIYNDTKGFNIKNTNLILEGVCPDCSPIIN</sequence>
<evidence type="ECO:0000256" key="5">
    <source>
        <dbReference type="ARBA" id="ARBA00023125"/>
    </source>
</evidence>
<organism evidence="8 9">
    <name type="scientific">Flammeovirga pectinis</name>
    <dbReference type="NCBI Taxonomy" id="2494373"/>
    <lineage>
        <taxon>Bacteria</taxon>
        <taxon>Pseudomonadati</taxon>
        <taxon>Bacteroidota</taxon>
        <taxon>Cytophagia</taxon>
        <taxon>Cytophagales</taxon>
        <taxon>Flammeovirgaceae</taxon>
        <taxon>Flammeovirga</taxon>
    </lineage>
</organism>
<dbReference type="GO" id="GO:1900376">
    <property type="term" value="P:regulation of secondary metabolite biosynthetic process"/>
    <property type="evidence" value="ECO:0007669"/>
    <property type="project" value="TreeGrafter"/>
</dbReference>
<dbReference type="KEGG" id="fll:EI427_13930"/>
<evidence type="ECO:0000256" key="3">
    <source>
        <dbReference type="ARBA" id="ARBA00022833"/>
    </source>
</evidence>
<dbReference type="Gene3D" id="3.30.1490.190">
    <property type="match status" value="1"/>
</dbReference>
<comment type="cofactor">
    <cofactor evidence="7">
        <name>Zn(2+)</name>
        <dbReference type="ChEBI" id="CHEBI:29105"/>
    </cofactor>
    <text evidence="7">Binds 1 zinc ion per subunit.</text>
</comment>
<dbReference type="Pfam" id="PF01475">
    <property type="entry name" value="FUR"/>
    <property type="match status" value="1"/>
</dbReference>
<dbReference type="GO" id="GO:0003700">
    <property type="term" value="F:DNA-binding transcription factor activity"/>
    <property type="evidence" value="ECO:0007669"/>
    <property type="project" value="InterPro"/>
</dbReference>
<comment type="similarity">
    <text evidence="1">Belongs to the Fur family.</text>
</comment>
<feature type="binding site" evidence="7">
    <location>
        <position position="98"/>
    </location>
    <ligand>
        <name>Zn(2+)</name>
        <dbReference type="ChEBI" id="CHEBI:29105"/>
    </ligand>
</feature>
<keyword evidence="2" id="KW-0678">Repressor</keyword>
<feature type="binding site" evidence="7">
    <location>
        <position position="137"/>
    </location>
    <ligand>
        <name>Zn(2+)</name>
        <dbReference type="ChEBI" id="CHEBI:29105"/>
    </ligand>
</feature>
<accession>A0A3Q9FMP4</accession>
<reference evidence="8 9" key="1">
    <citation type="submission" date="2018-12" db="EMBL/GenBank/DDBJ databases">
        <title>Flammeovirga pectinis sp. nov., isolated from the gut of the Korean scallop, Patinopecten yessoensis.</title>
        <authorList>
            <person name="Bae J.-W."/>
            <person name="Jeong Y.-S."/>
            <person name="Kang W."/>
        </authorList>
    </citation>
    <scope>NUCLEOTIDE SEQUENCE [LARGE SCALE GENOMIC DNA]</scope>
    <source>
        <strain evidence="8 9">L12M1</strain>
    </source>
</reference>
<dbReference type="GO" id="GO:0000976">
    <property type="term" value="F:transcription cis-regulatory region binding"/>
    <property type="evidence" value="ECO:0007669"/>
    <property type="project" value="TreeGrafter"/>
</dbReference>
<feature type="binding site" evidence="7">
    <location>
        <position position="134"/>
    </location>
    <ligand>
        <name>Zn(2+)</name>
        <dbReference type="ChEBI" id="CHEBI:29105"/>
    </ligand>
</feature>
<evidence type="ECO:0000256" key="7">
    <source>
        <dbReference type="PIRSR" id="PIRSR602481-1"/>
    </source>
</evidence>
<evidence type="ECO:0000256" key="4">
    <source>
        <dbReference type="ARBA" id="ARBA00023015"/>
    </source>
</evidence>
<gene>
    <name evidence="8" type="ORF">EI427_13930</name>
</gene>
<keyword evidence="6" id="KW-0804">Transcription</keyword>
<keyword evidence="4" id="KW-0805">Transcription regulation</keyword>
<dbReference type="AlphaFoldDB" id="A0A3Q9FMP4"/>
<name>A0A3Q9FMP4_9BACT</name>
<dbReference type="Proteomes" id="UP000267268">
    <property type="component" value="Chromosome 1"/>
</dbReference>
<evidence type="ECO:0000256" key="2">
    <source>
        <dbReference type="ARBA" id="ARBA00022491"/>
    </source>
</evidence>
<evidence type="ECO:0000256" key="6">
    <source>
        <dbReference type="ARBA" id="ARBA00023163"/>
    </source>
</evidence>
<dbReference type="InterPro" id="IPR002481">
    <property type="entry name" value="FUR"/>
</dbReference>
<evidence type="ECO:0000313" key="8">
    <source>
        <dbReference type="EMBL" id="AZQ63298.1"/>
    </source>
</evidence>
<keyword evidence="9" id="KW-1185">Reference proteome</keyword>
<feature type="binding site" evidence="7">
    <location>
        <position position="101"/>
    </location>
    <ligand>
        <name>Zn(2+)</name>
        <dbReference type="ChEBI" id="CHEBI:29105"/>
    </ligand>
</feature>
<proteinExistence type="inferred from homology"/>
<dbReference type="InterPro" id="IPR036388">
    <property type="entry name" value="WH-like_DNA-bd_sf"/>
</dbReference>
<dbReference type="InterPro" id="IPR036390">
    <property type="entry name" value="WH_DNA-bd_sf"/>
</dbReference>
<evidence type="ECO:0000256" key="1">
    <source>
        <dbReference type="ARBA" id="ARBA00007957"/>
    </source>
</evidence>
<dbReference type="PANTHER" id="PTHR33202:SF22">
    <property type="entry name" value="HYDROGEN PEROXIDE SENSITIVE REPRESSOR"/>
    <property type="match status" value="1"/>
</dbReference>
<keyword evidence="7" id="KW-0479">Metal-binding</keyword>
<dbReference type="InterPro" id="IPR043135">
    <property type="entry name" value="Fur_C"/>
</dbReference>
<keyword evidence="5" id="KW-0238">DNA-binding</keyword>
<dbReference type="GO" id="GO:0008270">
    <property type="term" value="F:zinc ion binding"/>
    <property type="evidence" value="ECO:0007669"/>
    <property type="project" value="TreeGrafter"/>
</dbReference>
<dbReference type="RefSeq" id="WP_126615651.1">
    <property type="nucleotide sequence ID" value="NZ_CP034562.1"/>
</dbReference>
<evidence type="ECO:0000313" key="9">
    <source>
        <dbReference type="Proteomes" id="UP000267268"/>
    </source>
</evidence>
<dbReference type="OrthoDB" id="594893at2"/>
<keyword evidence="3 7" id="KW-0862">Zinc</keyword>